<gene>
    <name evidence="6" type="ORF">Tsubulata_007336</name>
</gene>
<organism evidence="6 7">
    <name type="scientific">Turnera subulata</name>
    <dbReference type="NCBI Taxonomy" id="218843"/>
    <lineage>
        <taxon>Eukaryota</taxon>
        <taxon>Viridiplantae</taxon>
        <taxon>Streptophyta</taxon>
        <taxon>Embryophyta</taxon>
        <taxon>Tracheophyta</taxon>
        <taxon>Spermatophyta</taxon>
        <taxon>Magnoliopsida</taxon>
        <taxon>eudicotyledons</taxon>
        <taxon>Gunneridae</taxon>
        <taxon>Pentapetalae</taxon>
        <taxon>rosids</taxon>
        <taxon>fabids</taxon>
        <taxon>Malpighiales</taxon>
        <taxon>Passifloraceae</taxon>
        <taxon>Turnera</taxon>
    </lineage>
</organism>
<dbReference type="OrthoDB" id="1877257at2759"/>
<accession>A0A9Q0FMQ9</accession>
<dbReference type="InterPro" id="IPR011684">
    <property type="entry name" value="NAB"/>
</dbReference>
<evidence type="ECO:0000313" key="6">
    <source>
        <dbReference type="EMBL" id="KAJ4834394.1"/>
    </source>
</evidence>
<protein>
    <recommendedName>
        <fullName evidence="5">NAB domain-containing protein</fullName>
    </recommendedName>
</protein>
<dbReference type="Pfam" id="PF07765">
    <property type="entry name" value="KIP1"/>
    <property type="match status" value="1"/>
</dbReference>
<name>A0A9Q0FMQ9_9ROSI</name>
<feature type="coiled-coil region" evidence="3">
    <location>
        <begin position="391"/>
        <end position="485"/>
    </location>
</feature>
<evidence type="ECO:0000256" key="1">
    <source>
        <dbReference type="ARBA" id="ARBA00023054"/>
    </source>
</evidence>
<dbReference type="PANTHER" id="PTHR32258">
    <property type="entry name" value="PROTEIN NETWORKED 4A"/>
    <property type="match status" value="1"/>
</dbReference>
<reference evidence="6" key="2">
    <citation type="journal article" date="2023" name="Plants (Basel)">
        <title>Annotation of the Turnera subulata (Passifloraceae) Draft Genome Reveals the S-Locus Evolved after the Divergence of Turneroideae from Passifloroideae in a Stepwise Manner.</title>
        <authorList>
            <person name="Henning P.M."/>
            <person name="Roalson E.H."/>
            <person name="Mir W."/>
            <person name="McCubbin A.G."/>
            <person name="Shore J.S."/>
        </authorList>
    </citation>
    <scope>NUCLEOTIDE SEQUENCE</scope>
    <source>
        <strain evidence="6">F60SS</strain>
    </source>
</reference>
<dbReference type="Proteomes" id="UP001141552">
    <property type="component" value="Unassembled WGS sequence"/>
</dbReference>
<dbReference type="PROSITE" id="PS51774">
    <property type="entry name" value="NAB"/>
    <property type="match status" value="1"/>
</dbReference>
<proteinExistence type="inferred from homology"/>
<evidence type="ECO:0000256" key="3">
    <source>
        <dbReference type="SAM" id="Coils"/>
    </source>
</evidence>
<dbReference type="AlphaFoldDB" id="A0A9Q0FMQ9"/>
<evidence type="ECO:0000313" key="7">
    <source>
        <dbReference type="Proteomes" id="UP001141552"/>
    </source>
</evidence>
<feature type="coiled-coil region" evidence="3">
    <location>
        <begin position="514"/>
        <end position="548"/>
    </location>
</feature>
<dbReference type="Gene3D" id="1.10.287.1490">
    <property type="match status" value="1"/>
</dbReference>
<feature type="compositionally biased region" description="Acidic residues" evidence="4">
    <location>
        <begin position="149"/>
        <end position="158"/>
    </location>
</feature>
<feature type="domain" description="NAB" evidence="5">
    <location>
        <begin position="1"/>
        <end position="73"/>
    </location>
</feature>
<evidence type="ECO:0000259" key="5">
    <source>
        <dbReference type="PROSITE" id="PS51774"/>
    </source>
</evidence>
<sequence>MASNKKCVKRSLISVMDQSVRRMLKLIEEDGDSFAKKAEMYYQKRPELISLVEEFYRMYRSLAERYDHVTGELRKNIPSDLQSVGSGVFSDTGSELPSTWPSPAPDPRSGRRKSSGPRAAGFDFFLGPGAGGSESSQKEGDESSTLTDSDSESEDDSDSVNNFSVLSGNSGDQGMHRKVIELEIELREMKEKLRMQDEEGDGNDNVEDLLGRISGYEKELLVANERTSLLEEEVSRLNLELEKFKSLEFAADNGNPRIREGEMEVDMGEQNTEGLEGENLAEDSKVQELMEELRITKERLQSSEEELVSLKNGLDTSDGSNDKVSKLEEQLALARKDAESWKTKVNAEKREMSKLKERVSRLKSSLSDRDHEIRDLKMAVSDAEEKIFPEKAQIKAEIARLLEEQKHFQEQLKEWESRGRSLEDEIRKLQSEKKEIDSRLNRKVSKLQAEIARRDDRIKDLDKTIRASTSERDELNVKIEELKADVLSRDDRISEMDKHLEQLHMQHVELISGTEEARKLMDGLKLKTKDLEEEVERQRVMIEEGAEEKREAIRQLCFSIEHYRDGYHSLRQAFMGNRRVPVLAT</sequence>
<evidence type="ECO:0000256" key="4">
    <source>
        <dbReference type="SAM" id="MobiDB-lite"/>
    </source>
</evidence>
<evidence type="ECO:0000256" key="2">
    <source>
        <dbReference type="ARBA" id="ARBA00038006"/>
    </source>
</evidence>
<reference evidence="6" key="1">
    <citation type="submission" date="2022-02" db="EMBL/GenBank/DDBJ databases">
        <authorList>
            <person name="Henning P.M."/>
            <person name="McCubbin A.G."/>
            <person name="Shore J.S."/>
        </authorList>
    </citation>
    <scope>NUCLEOTIDE SEQUENCE</scope>
    <source>
        <strain evidence="6">F60SS</strain>
        <tissue evidence="6">Leaves</tissue>
    </source>
</reference>
<keyword evidence="1 3" id="KW-0175">Coiled coil</keyword>
<feature type="region of interest" description="Disordered" evidence="4">
    <location>
        <begin position="80"/>
        <end position="176"/>
    </location>
</feature>
<dbReference type="GO" id="GO:0003779">
    <property type="term" value="F:actin binding"/>
    <property type="evidence" value="ECO:0007669"/>
    <property type="project" value="InterPro"/>
</dbReference>
<dbReference type="InterPro" id="IPR051861">
    <property type="entry name" value="NET_actin-binding_domain"/>
</dbReference>
<dbReference type="EMBL" id="JAKUCV010004712">
    <property type="protein sequence ID" value="KAJ4834394.1"/>
    <property type="molecule type" value="Genomic_DNA"/>
</dbReference>
<feature type="coiled-coil region" evidence="3">
    <location>
        <begin position="286"/>
        <end position="365"/>
    </location>
</feature>
<comment type="caution">
    <text evidence="6">The sequence shown here is derived from an EMBL/GenBank/DDBJ whole genome shotgun (WGS) entry which is preliminary data.</text>
</comment>
<feature type="compositionally biased region" description="Polar residues" evidence="4">
    <location>
        <begin position="80"/>
        <end position="99"/>
    </location>
</feature>
<dbReference type="PANTHER" id="PTHR32258:SF3">
    <property type="entry name" value="PROTEIN NETWORKED 4A"/>
    <property type="match status" value="1"/>
</dbReference>
<dbReference type="GO" id="GO:0005774">
    <property type="term" value="C:vacuolar membrane"/>
    <property type="evidence" value="ECO:0007669"/>
    <property type="project" value="TreeGrafter"/>
</dbReference>
<comment type="similarity">
    <text evidence="2">Belongs to the NET family.</text>
</comment>
<keyword evidence="7" id="KW-1185">Reference proteome</keyword>